<dbReference type="Proteomes" id="UP001642409">
    <property type="component" value="Unassembled WGS sequence"/>
</dbReference>
<comment type="caution">
    <text evidence="1">The sequence shown here is derived from an EMBL/GenBank/DDBJ whole genome shotgun (WGS) entry which is preliminary data.</text>
</comment>
<gene>
    <name evidence="1" type="ORF">HINF_LOCUS33741</name>
    <name evidence="2" type="ORF">HINF_LOCUS52310</name>
</gene>
<dbReference type="EMBL" id="CAXDID020000260">
    <property type="protein sequence ID" value="CAL6066399.1"/>
    <property type="molecule type" value="Genomic_DNA"/>
</dbReference>
<sequence length="140" mass="16336">MEVAKQISEQLKQNKLFTAQELKQKLNDLIKIIKTTADKEFQLIEFYDNLIKLKNIEIQQLDVKQVGINEMILKAASLVQQISLNNQPLKCLEEQQRLLLELHNTIITIAVMHDQMRQNRLRLITDMVEQVENVIGSELK</sequence>
<evidence type="ECO:0000313" key="1">
    <source>
        <dbReference type="EMBL" id="CAI9946096.1"/>
    </source>
</evidence>
<reference evidence="2 3" key="2">
    <citation type="submission" date="2024-07" db="EMBL/GenBank/DDBJ databases">
        <authorList>
            <person name="Akdeniz Z."/>
        </authorList>
    </citation>
    <scope>NUCLEOTIDE SEQUENCE [LARGE SCALE GENOMIC DNA]</scope>
</reference>
<reference evidence="1" key="1">
    <citation type="submission" date="2023-06" db="EMBL/GenBank/DDBJ databases">
        <authorList>
            <person name="Kurt Z."/>
        </authorList>
    </citation>
    <scope>NUCLEOTIDE SEQUENCE</scope>
</reference>
<evidence type="ECO:0000313" key="3">
    <source>
        <dbReference type="Proteomes" id="UP001642409"/>
    </source>
</evidence>
<accession>A0AA86PUG1</accession>
<evidence type="ECO:0000313" key="2">
    <source>
        <dbReference type="EMBL" id="CAL6066399.1"/>
    </source>
</evidence>
<dbReference type="EMBL" id="CATOUU010000756">
    <property type="protein sequence ID" value="CAI9946096.1"/>
    <property type="molecule type" value="Genomic_DNA"/>
</dbReference>
<protein>
    <submittedName>
        <fullName evidence="2">Hypothetical_protein</fullName>
    </submittedName>
</protein>
<dbReference type="AlphaFoldDB" id="A0AA86PUG1"/>
<keyword evidence="3" id="KW-1185">Reference proteome</keyword>
<organism evidence="1">
    <name type="scientific">Hexamita inflata</name>
    <dbReference type="NCBI Taxonomy" id="28002"/>
    <lineage>
        <taxon>Eukaryota</taxon>
        <taxon>Metamonada</taxon>
        <taxon>Diplomonadida</taxon>
        <taxon>Hexamitidae</taxon>
        <taxon>Hexamitinae</taxon>
        <taxon>Hexamita</taxon>
    </lineage>
</organism>
<name>A0AA86PUG1_9EUKA</name>
<proteinExistence type="predicted"/>